<proteinExistence type="predicted"/>
<dbReference type="SUPFAM" id="SSF55961">
    <property type="entry name" value="Bet v1-like"/>
    <property type="match status" value="1"/>
</dbReference>
<dbReference type="InterPro" id="IPR023393">
    <property type="entry name" value="START-like_dom_sf"/>
</dbReference>
<reference evidence="1 2" key="1">
    <citation type="submission" date="2019-06" db="EMBL/GenBank/DDBJ databases">
        <title>Sequencing the genomes of 1000 actinobacteria strains.</title>
        <authorList>
            <person name="Klenk H.-P."/>
        </authorList>
    </citation>
    <scope>NUCLEOTIDE SEQUENCE [LARGE SCALE GENOMIC DNA]</scope>
    <source>
        <strain evidence="1 2">DSM 18607</strain>
    </source>
</reference>
<gene>
    <name evidence="1" type="ORF">FB458_0432</name>
</gene>
<dbReference type="Proteomes" id="UP000317893">
    <property type="component" value="Unassembled WGS sequence"/>
</dbReference>
<dbReference type="AlphaFoldDB" id="A0A542DW96"/>
<dbReference type="Pfam" id="PF10604">
    <property type="entry name" value="Polyketide_cyc2"/>
    <property type="match status" value="1"/>
</dbReference>
<accession>A0A542DW96</accession>
<dbReference type="InterPro" id="IPR019587">
    <property type="entry name" value="Polyketide_cyclase/dehydratase"/>
</dbReference>
<dbReference type="RefSeq" id="WP_170185543.1">
    <property type="nucleotide sequence ID" value="NZ_BAAAPR010000006.1"/>
</dbReference>
<dbReference type="Gene3D" id="3.30.530.20">
    <property type="match status" value="1"/>
</dbReference>
<sequence>MAAVVRRTVDAPVDRVWATVTDFAGYGRWIPLTRMRTDPGEPRVGWQFGGFTGLGPVGFLDSMLVTVWEPPADGVSRATFSVRKTGYVLAGWADVVLEPRDAGTRTQLTWTEEIVPRPVAVGRLLAAVADPLTERLFGRAVDAMAAEAAQAGRPA</sequence>
<dbReference type="EMBL" id="VFMN01000001">
    <property type="protein sequence ID" value="TQJ07371.1"/>
    <property type="molecule type" value="Genomic_DNA"/>
</dbReference>
<evidence type="ECO:0000313" key="2">
    <source>
        <dbReference type="Proteomes" id="UP000317893"/>
    </source>
</evidence>
<name>A0A542DW96_9MICO</name>
<protein>
    <submittedName>
        <fullName evidence="1">Carbon monoxide dehydrogenase subunit G</fullName>
    </submittedName>
</protein>
<evidence type="ECO:0000313" key="1">
    <source>
        <dbReference type="EMBL" id="TQJ07371.1"/>
    </source>
</evidence>
<keyword evidence="2" id="KW-1185">Reference proteome</keyword>
<organism evidence="1 2">
    <name type="scientific">Lapillicoccus jejuensis</name>
    <dbReference type="NCBI Taxonomy" id="402171"/>
    <lineage>
        <taxon>Bacteria</taxon>
        <taxon>Bacillati</taxon>
        <taxon>Actinomycetota</taxon>
        <taxon>Actinomycetes</taxon>
        <taxon>Micrococcales</taxon>
        <taxon>Intrasporangiaceae</taxon>
        <taxon>Lapillicoccus</taxon>
    </lineage>
</organism>
<comment type="caution">
    <text evidence="1">The sequence shown here is derived from an EMBL/GenBank/DDBJ whole genome shotgun (WGS) entry which is preliminary data.</text>
</comment>